<keyword evidence="4" id="KW-0408">Iron</keyword>
<comment type="cofactor">
    <cofactor evidence="1">
        <name>[4Fe-4S] cluster</name>
        <dbReference type="ChEBI" id="CHEBI:49883"/>
    </cofactor>
</comment>
<dbReference type="Proteomes" id="UP000886289">
    <property type="component" value="Unassembled WGS sequence"/>
</dbReference>
<dbReference type="GO" id="GO:0003824">
    <property type="term" value="F:catalytic activity"/>
    <property type="evidence" value="ECO:0007669"/>
    <property type="project" value="InterPro"/>
</dbReference>
<dbReference type="SUPFAM" id="SSF102114">
    <property type="entry name" value="Radical SAM enzymes"/>
    <property type="match status" value="1"/>
</dbReference>
<dbReference type="Pfam" id="PF26257">
    <property type="entry name" value="DUF8061"/>
    <property type="match status" value="1"/>
</dbReference>
<dbReference type="PANTHER" id="PTHR43288:SF1">
    <property type="entry name" value="GLYCYL-RADICAL ENZYME ACTIVATING ENZYME MJ0021-RELATED"/>
    <property type="match status" value="1"/>
</dbReference>
<dbReference type="InterPro" id="IPR058374">
    <property type="entry name" value="DUF8061"/>
</dbReference>
<dbReference type="InterPro" id="IPR058240">
    <property type="entry name" value="rSAM_sf"/>
</dbReference>
<dbReference type="Gene3D" id="3.20.20.70">
    <property type="entry name" value="Aldolase class I"/>
    <property type="match status" value="1"/>
</dbReference>
<dbReference type="InterPro" id="IPR007197">
    <property type="entry name" value="rSAM"/>
</dbReference>
<protein>
    <submittedName>
        <fullName evidence="7">Radical SAM protein</fullName>
    </submittedName>
</protein>
<keyword evidence="5" id="KW-0411">Iron-sulfur</keyword>
<dbReference type="GO" id="GO:0046872">
    <property type="term" value="F:metal ion binding"/>
    <property type="evidence" value="ECO:0007669"/>
    <property type="project" value="UniProtKB-KW"/>
</dbReference>
<dbReference type="InterPro" id="IPR013785">
    <property type="entry name" value="Aldolase_TIM"/>
</dbReference>
<comment type="caution">
    <text evidence="7">The sequence shown here is derived from an EMBL/GenBank/DDBJ whole genome shotgun (WGS) entry which is preliminary data.</text>
</comment>
<evidence type="ECO:0000256" key="3">
    <source>
        <dbReference type="ARBA" id="ARBA00022723"/>
    </source>
</evidence>
<evidence type="ECO:0000256" key="5">
    <source>
        <dbReference type="ARBA" id="ARBA00023014"/>
    </source>
</evidence>
<keyword evidence="3" id="KW-0479">Metal-binding</keyword>
<gene>
    <name evidence="7" type="ORF">ENG63_04325</name>
</gene>
<dbReference type="AlphaFoldDB" id="A0A7C0Y9S7"/>
<organism evidence="7">
    <name type="scientific">Desulfofervidus auxilii</name>
    <dbReference type="NCBI Taxonomy" id="1621989"/>
    <lineage>
        <taxon>Bacteria</taxon>
        <taxon>Pseudomonadati</taxon>
        <taxon>Thermodesulfobacteriota</taxon>
        <taxon>Candidatus Desulfofervidia</taxon>
        <taxon>Candidatus Desulfofervidales</taxon>
        <taxon>Candidatus Desulfofervidaceae</taxon>
        <taxon>Candidatus Desulfofervidus</taxon>
    </lineage>
</organism>
<dbReference type="CDD" id="cd01335">
    <property type="entry name" value="Radical_SAM"/>
    <property type="match status" value="1"/>
</dbReference>
<dbReference type="SFLD" id="SFLDS00029">
    <property type="entry name" value="Radical_SAM"/>
    <property type="match status" value="1"/>
</dbReference>
<dbReference type="Pfam" id="PF04055">
    <property type="entry name" value="Radical_SAM"/>
    <property type="match status" value="1"/>
</dbReference>
<dbReference type="PROSITE" id="PS51918">
    <property type="entry name" value="RADICAL_SAM"/>
    <property type="match status" value="1"/>
</dbReference>
<reference evidence="7" key="1">
    <citation type="journal article" date="2020" name="mSystems">
        <title>Genome- and Community-Level Interaction Insights into Carbon Utilization and Element Cycling Functions of Hydrothermarchaeota in Hydrothermal Sediment.</title>
        <authorList>
            <person name="Zhou Z."/>
            <person name="Liu Y."/>
            <person name="Xu W."/>
            <person name="Pan J."/>
            <person name="Luo Z.H."/>
            <person name="Li M."/>
        </authorList>
    </citation>
    <scope>NUCLEOTIDE SEQUENCE [LARGE SCALE GENOMIC DNA]</scope>
    <source>
        <strain evidence="7">HyVt-233</strain>
    </source>
</reference>
<evidence type="ECO:0000256" key="2">
    <source>
        <dbReference type="ARBA" id="ARBA00022691"/>
    </source>
</evidence>
<sequence length="361" mass="41101">MREIKETAGRSLVVGKLPRGCELCMEGAKLVLFVTGLCPRRCFYCPLSEKRRWKDVIFANELEVRKDEDIIKEARLMNALGAGITGGDPLIKPKRTIRYIKLLKETFGPSFHLHLYTSGITVTKRLLRELSEAGLDEIRFHPSKSDWKKIEWALDTDMDVGAEIPAIPGKADEIKVFAKYLDDIGASFLNLNELEFSETNAQELRKRNIKPKSGTLAAAEGSEETALNVLKWAARNLKITVHYCPSSLKDSVQLKNRLLRRAKIVAKPYEEITEEGLLVKGIIQLPNKGLNDLKRLKLILIRRYGIPQKLLHIDEKNMVIETTWYVVEKLSKELKSRFNAEIGIVEEYPTADRVRISYTPL</sequence>
<proteinExistence type="predicted"/>
<feature type="domain" description="Radical SAM core" evidence="6">
    <location>
        <begin position="23"/>
        <end position="275"/>
    </location>
</feature>
<evidence type="ECO:0000259" key="6">
    <source>
        <dbReference type="PROSITE" id="PS51918"/>
    </source>
</evidence>
<accession>A0A7C0Y9S7</accession>
<evidence type="ECO:0000256" key="1">
    <source>
        <dbReference type="ARBA" id="ARBA00001966"/>
    </source>
</evidence>
<dbReference type="SFLD" id="SFLDG01108">
    <property type="entry name" value="Uncharacterised_Radical_SAM_Su"/>
    <property type="match status" value="1"/>
</dbReference>
<name>A0A7C0Y9S7_DESA2</name>
<dbReference type="PANTHER" id="PTHR43288">
    <property type="entry name" value="BIOTIN SYNTHASE-RELATED PROTEIN, RADICAL SAM SUPERFAMILY"/>
    <property type="match status" value="1"/>
</dbReference>
<dbReference type="EMBL" id="DRBS01000167">
    <property type="protein sequence ID" value="HDD44072.1"/>
    <property type="molecule type" value="Genomic_DNA"/>
</dbReference>
<dbReference type="InterPro" id="IPR040087">
    <property type="entry name" value="MJ0021-like"/>
</dbReference>
<keyword evidence="2" id="KW-0949">S-adenosyl-L-methionine</keyword>
<dbReference type="GO" id="GO:0051536">
    <property type="term" value="F:iron-sulfur cluster binding"/>
    <property type="evidence" value="ECO:0007669"/>
    <property type="project" value="UniProtKB-KW"/>
</dbReference>
<evidence type="ECO:0000313" key="7">
    <source>
        <dbReference type="EMBL" id="HDD44072.1"/>
    </source>
</evidence>
<evidence type="ECO:0000256" key="4">
    <source>
        <dbReference type="ARBA" id="ARBA00023004"/>
    </source>
</evidence>